<feature type="compositionally biased region" description="Basic residues" evidence="1">
    <location>
        <begin position="77"/>
        <end position="88"/>
    </location>
</feature>
<protein>
    <submittedName>
        <fullName evidence="2">Uncharacterized protein</fullName>
    </submittedName>
</protein>
<proteinExistence type="predicted"/>
<organism evidence="2 3">
    <name type="scientific">Macrosiphum euphorbiae</name>
    <name type="common">potato aphid</name>
    <dbReference type="NCBI Taxonomy" id="13131"/>
    <lineage>
        <taxon>Eukaryota</taxon>
        <taxon>Metazoa</taxon>
        <taxon>Ecdysozoa</taxon>
        <taxon>Arthropoda</taxon>
        <taxon>Hexapoda</taxon>
        <taxon>Insecta</taxon>
        <taxon>Pterygota</taxon>
        <taxon>Neoptera</taxon>
        <taxon>Paraneoptera</taxon>
        <taxon>Hemiptera</taxon>
        <taxon>Sternorrhyncha</taxon>
        <taxon>Aphidomorpha</taxon>
        <taxon>Aphidoidea</taxon>
        <taxon>Aphididae</taxon>
        <taxon>Macrosiphini</taxon>
        <taxon>Macrosiphum</taxon>
    </lineage>
</organism>
<comment type="caution">
    <text evidence="2">The sequence shown here is derived from an EMBL/GenBank/DDBJ whole genome shotgun (WGS) entry which is preliminary data.</text>
</comment>
<evidence type="ECO:0000313" key="2">
    <source>
        <dbReference type="EMBL" id="CAI6377709.1"/>
    </source>
</evidence>
<dbReference type="Proteomes" id="UP001160148">
    <property type="component" value="Unassembled WGS sequence"/>
</dbReference>
<dbReference type="EMBL" id="CARXXK010001827">
    <property type="protein sequence ID" value="CAI6377709.1"/>
    <property type="molecule type" value="Genomic_DNA"/>
</dbReference>
<evidence type="ECO:0000256" key="1">
    <source>
        <dbReference type="SAM" id="MobiDB-lite"/>
    </source>
</evidence>
<evidence type="ECO:0000313" key="3">
    <source>
        <dbReference type="Proteomes" id="UP001160148"/>
    </source>
</evidence>
<name>A0AAV0YDN8_9HEMI</name>
<keyword evidence="3" id="KW-1185">Reference proteome</keyword>
<accession>A0AAV0YDN8</accession>
<gene>
    <name evidence="2" type="ORF">MEUPH1_LOCUS30929</name>
</gene>
<reference evidence="2 3" key="1">
    <citation type="submission" date="2023-01" db="EMBL/GenBank/DDBJ databases">
        <authorList>
            <person name="Whitehead M."/>
        </authorList>
    </citation>
    <scope>NUCLEOTIDE SEQUENCE [LARGE SCALE GENOMIC DNA]</scope>
</reference>
<dbReference type="AlphaFoldDB" id="A0AAV0YDN8"/>
<feature type="compositionally biased region" description="Basic and acidic residues" evidence="1">
    <location>
        <begin position="64"/>
        <end position="76"/>
    </location>
</feature>
<feature type="compositionally biased region" description="Basic and acidic residues" evidence="1">
    <location>
        <begin position="1"/>
        <end position="12"/>
    </location>
</feature>
<feature type="region of interest" description="Disordered" evidence="1">
    <location>
        <begin position="1"/>
        <end position="94"/>
    </location>
</feature>
<sequence length="94" mass="10491">MSEDVLHEDATRGHQPKRHNANYHDDGDGDGDGVDEMSVSTSGTHADRYYTTATAVDAGGGKWRTRDAGKAATSRERRLRRWRTHNVNKRGDKP</sequence>